<dbReference type="GO" id="GO:0005975">
    <property type="term" value="P:carbohydrate metabolic process"/>
    <property type="evidence" value="ECO:0007669"/>
    <property type="project" value="InterPro"/>
</dbReference>
<dbReference type="SUPFAM" id="SSF51126">
    <property type="entry name" value="Pectin lyase-like"/>
    <property type="match status" value="1"/>
</dbReference>
<dbReference type="GO" id="GO:0004693">
    <property type="term" value="F:cyclin-dependent protein serine/threonine kinase activity"/>
    <property type="evidence" value="ECO:0007669"/>
    <property type="project" value="UniProtKB-EC"/>
</dbReference>
<accession>A0AAN7Q0S5</accession>
<dbReference type="InterPro" id="IPR011009">
    <property type="entry name" value="Kinase-like_dom_sf"/>
</dbReference>
<dbReference type="GO" id="GO:0000082">
    <property type="term" value="P:G1/S transition of mitotic cell cycle"/>
    <property type="evidence" value="ECO:0007669"/>
    <property type="project" value="TreeGrafter"/>
</dbReference>
<dbReference type="PROSITE" id="PS00107">
    <property type="entry name" value="PROTEIN_KINASE_ATP"/>
    <property type="match status" value="1"/>
</dbReference>
<keyword evidence="6 13" id="KW-0547">Nucleotide-binding</keyword>
<keyword evidence="8 14" id="KW-0378">Hydrolase</keyword>
<dbReference type="PROSITE" id="PS50011">
    <property type="entry name" value="PROTEIN_KINASE_DOM"/>
    <property type="match status" value="1"/>
</dbReference>
<evidence type="ECO:0000256" key="6">
    <source>
        <dbReference type="ARBA" id="ARBA00022741"/>
    </source>
</evidence>
<protein>
    <recommendedName>
        <fullName evidence="3">cyclin-dependent kinase</fullName>
        <ecNumber evidence="3">2.7.11.22</ecNumber>
    </recommendedName>
</protein>
<dbReference type="Pfam" id="PF00069">
    <property type="entry name" value="Pkinase"/>
    <property type="match status" value="1"/>
</dbReference>
<dbReference type="InterPro" id="IPR008271">
    <property type="entry name" value="Ser/Thr_kinase_AS"/>
</dbReference>
<dbReference type="InterPro" id="IPR000743">
    <property type="entry name" value="Glyco_hydro_28"/>
</dbReference>
<dbReference type="GO" id="GO:0010389">
    <property type="term" value="P:regulation of G2/M transition of mitotic cell cycle"/>
    <property type="evidence" value="ECO:0007669"/>
    <property type="project" value="TreeGrafter"/>
</dbReference>
<dbReference type="PANTHER" id="PTHR24056:SF254">
    <property type="entry name" value="CYCLIN-DEPENDENT KINASE 2"/>
    <property type="match status" value="1"/>
</dbReference>
<reference evidence="17 18" key="1">
    <citation type="journal article" date="2023" name="Hortic Res">
        <title>Pangenome of water caltrop reveals structural variations and asymmetric subgenome divergence after allopolyploidization.</title>
        <authorList>
            <person name="Zhang X."/>
            <person name="Chen Y."/>
            <person name="Wang L."/>
            <person name="Yuan Y."/>
            <person name="Fang M."/>
            <person name="Shi L."/>
            <person name="Lu R."/>
            <person name="Comes H.P."/>
            <person name="Ma Y."/>
            <person name="Chen Y."/>
            <person name="Huang G."/>
            <person name="Zhou Y."/>
            <person name="Zheng Z."/>
            <person name="Qiu Y."/>
        </authorList>
    </citation>
    <scope>NUCLEOTIDE SEQUENCE [LARGE SCALE GENOMIC DNA]</scope>
    <source>
        <tissue evidence="17">Roots</tissue>
    </source>
</reference>
<keyword evidence="10 14" id="KW-0326">Glycosidase</keyword>
<dbReference type="FunFam" id="3.30.200.20:FF:000124">
    <property type="entry name" value="Cyclin-dependent kinase 4"/>
    <property type="match status" value="1"/>
</dbReference>
<evidence type="ECO:0000256" key="5">
    <source>
        <dbReference type="ARBA" id="ARBA00022679"/>
    </source>
</evidence>
<dbReference type="Gene3D" id="2.160.20.10">
    <property type="entry name" value="Single-stranded right-handed beta-helix, Pectin lyase-like"/>
    <property type="match status" value="1"/>
</dbReference>
<keyword evidence="5" id="KW-0808">Transferase</keyword>
<proteinExistence type="inferred from homology"/>
<keyword evidence="18" id="KW-1185">Reference proteome</keyword>
<dbReference type="FunFam" id="1.10.510.10:FF:000574">
    <property type="entry name" value="Cell division related protein kinase 2"/>
    <property type="match status" value="1"/>
</dbReference>
<dbReference type="SUPFAM" id="SSF56112">
    <property type="entry name" value="Protein kinase-like (PK-like)"/>
    <property type="match status" value="1"/>
</dbReference>
<dbReference type="InterPro" id="IPR050108">
    <property type="entry name" value="CDK"/>
</dbReference>
<name>A0AAN7Q0S5_9MYRT</name>
<evidence type="ECO:0000256" key="2">
    <source>
        <dbReference type="ARBA" id="ARBA00008834"/>
    </source>
</evidence>
<dbReference type="GO" id="GO:0004650">
    <property type="term" value="F:polygalacturonase activity"/>
    <property type="evidence" value="ECO:0007669"/>
    <property type="project" value="InterPro"/>
</dbReference>
<dbReference type="Gene3D" id="1.10.510.10">
    <property type="entry name" value="Transferase(Phosphotransferase) domain 1"/>
    <property type="match status" value="1"/>
</dbReference>
<comment type="caution">
    <text evidence="17">The sequence shown here is derived from an EMBL/GenBank/DDBJ whole genome shotgun (WGS) entry which is preliminary data.</text>
</comment>
<dbReference type="GO" id="GO:0005737">
    <property type="term" value="C:cytoplasm"/>
    <property type="evidence" value="ECO:0007669"/>
    <property type="project" value="TreeGrafter"/>
</dbReference>
<evidence type="ECO:0000256" key="12">
    <source>
        <dbReference type="ARBA" id="ARBA00048367"/>
    </source>
</evidence>
<evidence type="ECO:0000313" key="17">
    <source>
        <dbReference type="EMBL" id="KAK4754685.1"/>
    </source>
</evidence>
<evidence type="ECO:0000256" key="1">
    <source>
        <dbReference type="ARBA" id="ARBA00006485"/>
    </source>
</evidence>
<dbReference type="EMBL" id="JAXIOK010000015">
    <property type="protein sequence ID" value="KAK4754685.1"/>
    <property type="molecule type" value="Genomic_DNA"/>
</dbReference>
<dbReference type="GO" id="GO:0005634">
    <property type="term" value="C:nucleus"/>
    <property type="evidence" value="ECO:0007669"/>
    <property type="project" value="TreeGrafter"/>
</dbReference>
<feature type="binding site" evidence="13">
    <location>
        <position position="368"/>
    </location>
    <ligand>
        <name>ATP</name>
        <dbReference type="ChEBI" id="CHEBI:30616"/>
    </ligand>
</feature>
<evidence type="ECO:0000313" key="18">
    <source>
        <dbReference type="Proteomes" id="UP001345219"/>
    </source>
</evidence>
<dbReference type="EC" id="2.7.11.22" evidence="3"/>
<comment type="similarity">
    <text evidence="1">Belongs to the protein kinase superfamily. CMGC Ser/Thr protein kinase family. CDC2/CDKX subfamily.</text>
</comment>
<dbReference type="SMART" id="SM00220">
    <property type="entry name" value="S_TKc"/>
    <property type="match status" value="1"/>
</dbReference>
<dbReference type="AlphaFoldDB" id="A0AAN7Q0S5"/>
<evidence type="ECO:0000256" key="11">
    <source>
        <dbReference type="ARBA" id="ARBA00047811"/>
    </source>
</evidence>
<evidence type="ECO:0000256" key="3">
    <source>
        <dbReference type="ARBA" id="ARBA00012425"/>
    </source>
</evidence>
<dbReference type="CDD" id="cd07829">
    <property type="entry name" value="STKc_CDK_like"/>
    <property type="match status" value="1"/>
</dbReference>
<organism evidence="17 18">
    <name type="scientific">Trapa incisa</name>
    <dbReference type="NCBI Taxonomy" id="236973"/>
    <lineage>
        <taxon>Eukaryota</taxon>
        <taxon>Viridiplantae</taxon>
        <taxon>Streptophyta</taxon>
        <taxon>Embryophyta</taxon>
        <taxon>Tracheophyta</taxon>
        <taxon>Spermatophyta</taxon>
        <taxon>Magnoliopsida</taxon>
        <taxon>eudicotyledons</taxon>
        <taxon>Gunneridae</taxon>
        <taxon>Pentapetalae</taxon>
        <taxon>rosids</taxon>
        <taxon>malvids</taxon>
        <taxon>Myrtales</taxon>
        <taxon>Lythraceae</taxon>
        <taxon>Trapa</taxon>
    </lineage>
</organism>
<evidence type="ECO:0000259" key="16">
    <source>
        <dbReference type="PROSITE" id="PS50011"/>
    </source>
</evidence>
<evidence type="ECO:0000256" key="14">
    <source>
        <dbReference type="RuleBase" id="RU361169"/>
    </source>
</evidence>
<dbReference type="GO" id="GO:0007165">
    <property type="term" value="P:signal transduction"/>
    <property type="evidence" value="ECO:0007669"/>
    <property type="project" value="TreeGrafter"/>
</dbReference>
<comment type="similarity">
    <text evidence="2 14">Belongs to the glycosyl hydrolase 28 family.</text>
</comment>
<evidence type="ECO:0000256" key="15">
    <source>
        <dbReference type="SAM" id="SignalP"/>
    </source>
</evidence>
<evidence type="ECO:0000256" key="4">
    <source>
        <dbReference type="ARBA" id="ARBA00022527"/>
    </source>
</evidence>
<keyword evidence="7" id="KW-0418">Kinase</keyword>
<evidence type="ECO:0000256" key="7">
    <source>
        <dbReference type="ARBA" id="ARBA00022777"/>
    </source>
</evidence>
<dbReference type="PROSITE" id="PS00108">
    <property type="entry name" value="PROTEIN_KINASE_ST"/>
    <property type="match status" value="1"/>
</dbReference>
<gene>
    <name evidence="17" type="ORF">SAY87_002789</name>
</gene>
<evidence type="ECO:0000256" key="13">
    <source>
        <dbReference type="PROSITE-ProRule" id="PRU10141"/>
    </source>
</evidence>
<feature type="signal peptide" evidence="15">
    <location>
        <begin position="1"/>
        <end position="29"/>
    </location>
</feature>
<comment type="catalytic activity">
    <reaction evidence="11">
        <text>L-threonyl-[protein] + ATP = O-phospho-L-threonyl-[protein] + ADP + H(+)</text>
        <dbReference type="Rhea" id="RHEA:46608"/>
        <dbReference type="Rhea" id="RHEA-COMP:11060"/>
        <dbReference type="Rhea" id="RHEA-COMP:11605"/>
        <dbReference type="ChEBI" id="CHEBI:15378"/>
        <dbReference type="ChEBI" id="CHEBI:30013"/>
        <dbReference type="ChEBI" id="CHEBI:30616"/>
        <dbReference type="ChEBI" id="CHEBI:61977"/>
        <dbReference type="ChEBI" id="CHEBI:456216"/>
        <dbReference type="EC" id="2.7.11.22"/>
    </reaction>
</comment>
<dbReference type="Proteomes" id="UP001345219">
    <property type="component" value="Chromosome 2"/>
</dbReference>
<dbReference type="GO" id="GO:0010468">
    <property type="term" value="P:regulation of gene expression"/>
    <property type="evidence" value="ECO:0007669"/>
    <property type="project" value="TreeGrafter"/>
</dbReference>
<comment type="catalytic activity">
    <reaction evidence="12">
        <text>L-seryl-[protein] + ATP = O-phospho-L-seryl-[protein] + ADP + H(+)</text>
        <dbReference type="Rhea" id="RHEA:17989"/>
        <dbReference type="Rhea" id="RHEA-COMP:9863"/>
        <dbReference type="Rhea" id="RHEA-COMP:11604"/>
        <dbReference type="ChEBI" id="CHEBI:15378"/>
        <dbReference type="ChEBI" id="CHEBI:29999"/>
        <dbReference type="ChEBI" id="CHEBI:30616"/>
        <dbReference type="ChEBI" id="CHEBI:83421"/>
        <dbReference type="ChEBI" id="CHEBI:456216"/>
        <dbReference type="EC" id="2.7.11.22"/>
    </reaction>
</comment>
<dbReference type="InterPro" id="IPR017441">
    <property type="entry name" value="Protein_kinase_ATP_BS"/>
</dbReference>
<evidence type="ECO:0000256" key="8">
    <source>
        <dbReference type="ARBA" id="ARBA00022801"/>
    </source>
</evidence>
<dbReference type="InterPro" id="IPR000719">
    <property type="entry name" value="Prot_kinase_dom"/>
</dbReference>
<dbReference type="GO" id="GO:0000307">
    <property type="term" value="C:cyclin-dependent protein kinase holoenzyme complex"/>
    <property type="evidence" value="ECO:0007669"/>
    <property type="project" value="TreeGrafter"/>
</dbReference>
<dbReference type="GO" id="GO:0005524">
    <property type="term" value="F:ATP binding"/>
    <property type="evidence" value="ECO:0007669"/>
    <property type="project" value="UniProtKB-UniRule"/>
</dbReference>
<dbReference type="Gene3D" id="3.30.200.20">
    <property type="entry name" value="Phosphorylase Kinase, domain 1"/>
    <property type="match status" value="1"/>
</dbReference>
<keyword evidence="4" id="KW-0723">Serine/threonine-protein kinase</keyword>
<evidence type="ECO:0000256" key="10">
    <source>
        <dbReference type="ARBA" id="ARBA00023295"/>
    </source>
</evidence>
<keyword evidence="9 13" id="KW-0067">ATP-binding</keyword>
<feature type="domain" description="Protein kinase" evidence="16">
    <location>
        <begin position="339"/>
        <end position="622"/>
    </location>
</feature>
<dbReference type="InterPro" id="IPR012334">
    <property type="entry name" value="Pectin_lyas_fold"/>
</dbReference>
<dbReference type="GO" id="GO:0030332">
    <property type="term" value="F:cyclin binding"/>
    <property type="evidence" value="ECO:0007669"/>
    <property type="project" value="TreeGrafter"/>
</dbReference>
<dbReference type="InterPro" id="IPR011050">
    <property type="entry name" value="Pectin_lyase_fold/virulence"/>
</dbReference>
<dbReference type="PANTHER" id="PTHR24056">
    <property type="entry name" value="CELL DIVISION PROTEIN KINASE"/>
    <property type="match status" value="1"/>
</dbReference>
<sequence length="623" mass="69156">MGKTISGFAGFCAVRAFLVLLALVGLCEGMLPRPVRGMPRPISGTVSPRRPIIEDPLVAQARQAIRGPGPTEKVFNVLKYGADASGKKDSSTSFIKAWADACHWKGKSRLLIPRGNFLLGEVVFQGKCAGRDAKVVEIQGTLKALTDPSLFPQDYWILFELIDRIIIIGSGILDGQGASVWKYSDCNINSNCQRMPISLKFNMVKNAIVNKLSSVNSKGFHIGVTNSNNIRLYNIRISAPAKSPNTDGIHISKSNKIMIANGVIRTGDDCISIIQGSTNIKIQKVFCGPGHGIRVIRSIIRAYGPKLGKFAGIPWRGGKFIALIELVKYSRTEKIAGQYYRIQKIGEGTYGAVYKAINLSTNQICALKKIRADQNDDGVSWSAIHEISILKEMQHENIVKLQDVLQHGESLWIALEYLNMDLKKYMDSHPTIVKNPSMIKRFMHQMLCGIAHCHSHRIMHRDLKPANLLLDCHTNTLKLADFGMARAIQIPIRAYSHEVVTLGYRAPEILLGLQNYSLPVDVWSAGCIFAELLRGELLFSGSSQISHIFGIFRLLGTPNEESWPGVCSLSHFQPIFPQWCPQDLQTEFPGADPDGIDLLSRMLQLDPSRRITAKEALSHRYFI</sequence>
<dbReference type="Pfam" id="PF00295">
    <property type="entry name" value="Glyco_hydro_28"/>
    <property type="match status" value="1"/>
</dbReference>
<feature type="chain" id="PRO_5042906799" description="cyclin-dependent kinase" evidence="15">
    <location>
        <begin position="30"/>
        <end position="623"/>
    </location>
</feature>
<keyword evidence="15" id="KW-0732">Signal</keyword>
<evidence type="ECO:0000256" key="9">
    <source>
        <dbReference type="ARBA" id="ARBA00022840"/>
    </source>
</evidence>